<sequence>MTEYKLADGSVLTDEDIERESVEFEQETWTGRLERIHVRPGVVADEPLVAVTVRFPASMVVAIDRKTGDRSDFIRRAVFPAL</sequence>
<organism evidence="1 2">
    <name type="scientific">Collinsella aerofaciens</name>
    <dbReference type="NCBI Taxonomy" id="74426"/>
    <lineage>
        <taxon>Bacteria</taxon>
        <taxon>Bacillati</taxon>
        <taxon>Actinomycetota</taxon>
        <taxon>Coriobacteriia</taxon>
        <taxon>Coriobacteriales</taxon>
        <taxon>Coriobacteriaceae</taxon>
        <taxon>Collinsella</taxon>
    </lineage>
</organism>
<dbReference type="Proteomes" id="UP000225608">
    <property type="component" value="Chromosome"/>
</dbReference>
<evidence type="ECO:0000313" key="1">
    <source>
        <dbReference type="EMBL" id="ATP54434.1"/>
    </source>
</evidence>
<dbReference type="AlphaFoldDB" id="A0A2D1TYT0"/>
<reference evidence="1 2" key="1">
    <citation type="submission" date="2017-10" db="EMBL/GenBank/DDBJ databases">
        <title>Complete genome sequence of Collinsella aerofaciens isolated from the gut of a healthy adult Indian.</title>
        <authorList>
            <person name="Bag S."/>
            <person name="Ghosh T.S."/>
            <person name="Das B."/>
        </authorList>
    </citation>
    <scope>NUCLEOTIDE SEQUENCE [LARGE SCALE GENOMIC DNA]</scope>
    <source>
        <strain evidence="2">indica</strain>
    </source>
</reference>
<accession>A0A2D1TYT0</accession>
<proteinExistence type="predicted"/>
<dbReference type="EMBL" id="CP024160">
    <property type="protein sequence ID" value="ATP54434.1"/>
    <property type="molecule type" value="Genomic_DNA"/>
</dbReference>
<dbReference type="KEGG" id="caer:CSV91_07780"/>
<evidence type="ECO:0000313" key="2">
    <source>
        <dbReference type="Proteomes" id="UP000225608"/>
    </source>
</evidence>
<protein>
    <submittedName>
        <fullName evidence="1">Pilus assembly protein HicB</fullName>
    </submittedName>
</protein>
<name>A0A2D1TYT0_9ACTN</name>
<gene>
    <name evidence="1" type="ORF">CSV91_07780</name>
</gene>